<evidence type="ECO:0000313" key="3">
    <source>
        <dbReference type="EMBL" id="QBQ53184.1"/>
    </source>
</evidence>
<feature type="domain" description="Anti sigma-E protein RseA N-terminal" evidence="2">
    <location>
        <begin position="11"/>
        <end position="85"/>
    </location>
</feature>
<dbReference type="EMBL" id="CP038033">
    <property type="protein sequence ID" value="QBQ53184.1"/>
    <property type="molecule type" value="Genomic_DNA"/>
</dbReference>
<proteinExistence type="predicted"/>
<feature type="transmembrane region" description="Helical" evidence="1">
    <location>
        <begin position="100"/>
        <end position="121"/>
    </location>
</feature>
<evidence type="ECO:0000313" key="4">
    <source>
        <dbReference type="Proteomes" id="UP000294325"/>
    </source>
</evidence>
<dbReference type="OrthoDB" id="5298512at2"/>
<dbReference type="PANTHER" id="PTHR38104:SF1">
    <property type="entry name" value="ANTI-SIGMA-E FACTOR RSEA"/>
    <property type="match status" value="1"/>
</dbReference>
<protein>
    <submittedName>
        <fullName evidence="3">Anti-anti-sigma factor</fullName>
    </submittedName>
</protein>
<evidence type="ECO:0000259" key="2">
    <source>
        <dbReference type="Pfam" id="PF03872"/>
    </source>
</evidence>
<reference evidence="3 4" key="1">
    <citation type="submission" date="2019-03" db="EMBL/GenBank/DDBJ databases">
        <title>The genome sequence of Nitrosococcus wardiae strain D1FHST reveals the archetypal metabolic capacity of ammonia-oxidizing Gammaproteobacteria.</title>
        <authorList>
            <person name="Wang L."/>
            <person name="Lim C.K."/>
            <person name="Hanson T.E."/>
            <person name="Dang H."/>
            <person name="Klotz M.G."/>
        </authorList>
    </citation>
    <scope>NUCLEOTIDE SEQUENCE [LARGE SCALE GENOMIC DNA]</scope>
    <source>
        <strain evidence="3 4">D1FHS</strain>
    </source>
</reference>
<dbReference type="CDD" id="cd16328">
    <property type="entry name" value="RseA_N"/>
    <property type="match status" value="1"/>
</dbReference>
<dbReference type="PANTHER" id="PTHR38104">
    <property type="match status" value="1"/>
</dbReference>
<evidence type="ECO:0000256" key="1">
    <source>
        <dbReference type="SAM" id="Phobius"/>
    </source>
</evidence>
<dbReference type="Pfam" id="PF03872">
    <property type="entry name" value="RseA_N"/>
    <property type="match status" value="1"/>
</dbReference>
<keyword evidence="1" id="KW-0472">Membrane</keyword>
<sequence length="193" mass="21665">MVGTVMNDEIDEQLSALMDGELSPEEIKSVLQAFKAKEEVRRRWENYHLIRDSLQGHLPKASLYDLAGQVSRALENEPHLLVEQHRGADVSRQLRLKWRYGAGLALAASLSAIAVLGIQALTNEPLVPESQIATTSPVVPVSEAISAQENNRRVALEPEVEERLSTYWVNHTEYVDMPGMLRYGRIVSYESSR</sequence>
<organism evidence="3 4">
    <name type="scientific">Nitrosococcus wardiae</name>
    <dbReference type="NCBI Taxonomy" id="1814290"/>
    <lineage>
        <taxon>Bacteria</taxon>
        <taxon>Pseudomonadati</taxon>
        <taxon>Pseudomonadota</taxon>
        <taxon>Gammaproteobacteria</taxon>
        <taxon>Chromatiales</taxon>
        <taxon>Chromatiaceae</taxon>
        <taxon>Nitrosococcus</taxon>
    </lineage>
</organism>
<dbReference type="InterPro" id="IPR036147">
    <property type="entry name" value="Anti-sigma_E_RseA_N_sf"/>
</dbReference>
<keyword evidence="1" id="KW-0812">Transmembrane</keyword>
<dbReference type="KEGG" id="nwr:E3U44_00725"/>
<keyword evidence="4" id="KW-1185">Reference proteome</keyword>
<accession>A0A4P7BVS4</accession>
<dbReference type="SUPFAM" id="SSF89069">
    <property type="entry name" value="N-terminal, cytoplasmic domain of anti-sigmaE factor RseA"/>
    <property type="match status" value="1"/>
</dbReference>
<keyword evidence="1" id="KW-1133">Transmembrane helix</keyword>
<dbReference type="InterPro" id="IPR052383">
    <property type="entry name" value="Anti-sigma-E_RseA-like"/>
</dbReference>
<name>A0A4P7BVS4_9GAMM</name>
<dbReference type="InterPro" id="IPR005572">
    <property type="entry name" value="Anti-sigma_E_RseA_N"/>
</dbReference>
<dbReference type="GO" id="GO:0016989">
    <property type="term" value="F:sigma factor antagonist activity"/>
    <property type="evidence" value="ECO:0007669"/>
    <property type="project" value="InterPro"/>
</dbReference>
<dbReference type="Proteomes" id="UP000294325">
    <property type="component" value="Chromosome"/>
</dbReference>
<gene>
    <name evidence="3" type="ORF">E3U44_00725</name>
</gene>
<dbReference type="AlphaFoldDB" id="A0A4P7BVS4"/>
<dbReference type="Gene3D" id="1.10.10.880">
    <property type="entry name" value="Anti sigma-E protein RseA, N-terminal domain"/>
    <property type="match status" value="1"/>
</dbReference>